<dbReference type="Gene3D" id="3.40.50.300">
    <property type="entry name" value="P-loop containing nucleotide triphosphate hydrolases"/>
    <property type="match status" value="1"/>
</dbReference>
<reference evidence="2 3" key="1">
    <citation type="submission" date="2020-08" db="EMBL/GenBank/DDBJ databases">
        <title>Genomic Encyclopedia of Type Strains, Phase III (KMG-III): the genomes of soil and plant-associated and newly described type strains.</title>
        <authorList>
            <person name="Whitman W."/>
        </authorList>
    </citation>
    <scope>NUCLEOTIDE SEQUENCE [LARGE SCALE GENOMIC DNA]</scope>
    <source>
        <strain evidence="2 3">CECT 3266</strain>
    </source>
</reference>
<evidence type="ECO:0000313" key="3">
    <source>
        <dbReference type="Proteomes" id="UP000556084"/>
    </source>
</evidence>
<organism evidence="2 3">
    <name type="scientific">Streptomyces olivoverticillatus</name>
    <dbReference type="NCBI Taxonomy" id="66427"/>
    <lineage>
        <taxon>Bacteria</taxon>
        <taxon>Bacillati</taxon>
        <taxon>Actinomycetota</taxon>
        <taxon>Actinomycetes</taxon>
        <taxon>Kitasatosporales</taxon>
        <taxon>Streptomycetaceae</taxon>
        <taxon>Streptomyces</taxon>
    </lineage>
</organism>
<dbReference type="RefSeq" id="WP_184349416.1">
    <property type="nucleotide sequence ID" value="NZ_JACHJH010000003.1"/>
</dbReference>
<name>A0A7W7LPS3_9ACTN</name>
<keyword evidence="3" id="KW-1185">Reference proteome</keyword>
<gene>
    <name evidence="2" type="ORF">FHS39_002582</name>
</gene>
<feature type="region of interest" description="Disordered" evidence="1">
    <location>
        <begin position="470"/>
        <end position="489"/>
    </location>
</feature>
<comment type="caution">
    <text evidence="2">The sequence shown here is derived from an EMBL/GenBank/DDBJ whole genome shotgun (WGS) entry which is preliminary data.</text>
</comment>
<protein>
    <recommendedName>
        <fullName evidence="4">Terminase</fullName>
    </recommendedName>
</protein>
<dbReference type="Pfam" id="PF03237">
    <property type="entry name" value="Terminase_6N"/>
    <property type="match status" value="1"/>
</dbReference>
<sequence length="501" mass="55318">MEKLRRLRELQAEKQHRETERLRNIDVFGMLGYVPTPKQQIFHDAAEFDVMYGGSAGGGKTVGLMAEAIRACVRHPGIRVGAFRRTYGELRESLLAELSNFGYASALGASWNGTEYELRFPNGSLLMFRYAESVKDASRRQGGQYQLLIFDERTLTPPDVCSFLESRLRSGRSDIPVLGIRSGTNPGGPGHGAVKARYIQPTNYGSSVVTDERGRTVRFIPSKLADNPHVNPEYAADLKALPEKLRAAFLDGDWDVFAGMMFPELSRERHVVDPVPLPASWRRYNGIDWGYSAPWAVLWAAVDEDGRVWIYRELYQRHVGEAEQARRVLAAEAEGESVAARYADDAMWATRGDAKPIATVYAENGVALTEAGKGGRVAGWQRVRSYLAEAPACPHHRAQGWDTCPRLHIFSTCTDLYRELSDLPHATKGDPEDADTTADDHAADALRYTLINLGSEPRFHFPAPAPAVTELNPHATGGRPAAPVQSMGGYPILNGGDPWAL</sequence>
<dbReference type="InterPro" id="IPR027417">
    <property type="entry name" value="P-loop_NTPase"/>
</dbReference>
<proteinExistence type="predicted"/>
<evidence type="ECO:0008006" key="4">
    <source>
        <dbReference type="Google" id="ProtNLM"/>
    </source>
</evidence>
<accession>A0A7W7LPS3</accession>
<dbReference type="Proteomes" id="UP000556084">
    <property type="component" value="Unassembled WGS sequence"/>
</dbReference>
<dbReference type="AlphaFoldDB" id="A0A7W7LPS3"/>
<evidence type="ECO:0000256" key="1">
    <source>
        <dbReference type="SAM" id="MobiDB-lite"/>
    </source>
</evidence>
<dbReference type="EMBL" id="JACHJH010000003">
    <property type="protein sequence ID" value="MBB4893551.1"/>
    <property type="molecule type" value="Genomic_DNA"/>
</dbReference>
<dbReference type="Gene3D" id="3.30.420.280">
    <property type="match status" value="1"/>
</dbReference>
<evidence type="ECO:0000313" key="2">
    <source>
        <dbReference type="EMBL" id="MBB4893551.1"/>
    </source>
</evidence>